<dbReference type="RefSeq" id="XP_013327008.1">
    <property type="nucleotide sequence ID" value="XM_013471554.1"/>
</dbReference>
<dbReference type="EMBL" id="LASV01000261">
    <property type="protein sequence ID" value="KKA20396.1"/>
    <property type="molecule type" value="Genomic_DNA"/>
</dbReference>
<organism evidence="2 3">
    <name type="scientific">Rasamsonia emersonii (strain ATCC 16479 / CBS 393.64 / IMI 116815)</name>
    <dbReference type="NCBI Taxonomy" id="1408163"/>
    <lineage>
        <taxon>Eukaryota</taxon>
        <taxon>Fungi</taxon>
        <taxon>Dikarya</taxon>
        <taxon>Ascomycota</taxon>
        <taxon>Pezizomycotina</taxon>
        <taxon>Eurotiomycetes</taxon>
        <taxon>Eurotiomycetidae</taxon>
        <taxon>Eurotiales</taxon>
        <taxon>Trichocomaceae</taxon>
        <taxon>Rasamsonia</taxon>
    </lineage>
</organism>
<gene>
    <name evidence="2" type="ORF">T310_5558</name>
</gene>
<evidence type="ECO:0000256" key="1">
    <source>
        <dbReference type="SAM" id="MobiDB-lite"/>
    </source>
</evidence>
<evidence type="ECO:0000313" key="2">
    <source>
        <dbReference type="EMBL" id="KKA20396.1"/>
    </source>
</evidence>
<comment type="caution">
    <text evidence="2">The sequence shown here is derived from an EMBL/GenBank/DDBJ whole genome shotgun (WGS) entry which is preliminary data.</text>
</comment>
<feature type="region of interest" description="Disordered" evidence="1">
    <location>
        <begin position="222"/>
        <end position="273"/>
    </location>
</feature>
<reference evidence="2 3" key="1">
    <citation type="submission" date="2015-04" db="EMBL/GenBank/DDBJ databases">
        <authorList>
            <person name="Heijne W.H."/>
            <person name="Fedorova N.D."/>
            <person name="Nierman W.C."/>
            <person name="Vollebregt A.W."/>
            <person name="Zhao Z."/>
            <person name="Wu L."/>
            <person name="Kumar M."/>
            <person name="Stam H."/>
            <person name="van den Berg M.A."/>
            <person name="Pel H.J."/>
        </authorList>
    </citation>
    <scope>NUCLEOTIDE SEQUENCE [LARGE SCALE GENOMIC DNA]</scope>
    <source>
        <strain evidence="2 3">CBS 393.64</strain>
    </source>
</reference>
<name>A0A0F4YRB3_RASE3</name>
<feature type="compositionally biased region" description="Basic and acidic residues" evidence="1">
    <location>
        <begin position="147"/>
        <end position="174"/>
    </location>
</feature>
<accession>A0A0F4YRB3</accession>
<dbReference type="AlphaFoldDB" id="A0A0F4YRB3"/>
<feature type="region of interest" description="Disordered" evidence="1">
    <location>
        <begin position="139"/>
        <end position="203"/>
    </location>
</feature>
<keyword evidence="3" id="KW-1185">Reference proteome</keyword>
<dbReference type="GeneID" id="25317902"/>
<dbReference type="Proteomes" id="UP000053958">
    <property type="component" value="Unassembled WGS sequence"/>
</dbReference>
<evidence type="ECO:0000313" key="3">
    <source>
        <dbReference type="Proteomes" id="UP000053958"/>
    </source>
</evidence>
<protein>
    <submittedName>
        <fullName evidence="2">Uncharacterized protein</fullName>
    </submittedName>
</protein>
<proteinExistence type="predicted"/>
<sequence length="415" mass="44529">MPEIDLGPIRQQRTQDLAMADEQIRCGMCCPCSRSTERWDGDKLSRRSNPSGSWPWLAFRGLAVVPSSDESADDSGTAIGAGRAILNHVAADLSCTTTTAGPGGASLDGTIGAGQPSGGRLPLILGFSLRRAGGCHGEGVPETVSCDQERQRGHAQARRDEGRLRGRPWEEAGDKILSSRRRKRPGGGARPLSTPIFSKNDPHAPRIFTQPPRLAAAQLTGRPWAPPDRRVGSCGYGDGGMRPRWRAQSRAGPITGRPLHRPTAASPLPGGSFAQRRWLPHQAGKFLVEGLLFGQVGCPTSDTSRTLQRYSARSRCQAADGRARRHGLQTPARGWHAADERRVVELETGTFSKSLSMGMLSKFAPHRAVRGLHLSQLVQSAPEEDAATTLPLDAECPYSGNASRSINGLARVSVI</sequence>